<dbReference type="AlphaFoldDB" id="A0A5M3Q273"/>
<organism evidence="1 2">
    <name type="scientific">Marinobacter salsuginis</name>
    <dbReference type="NCBI Taxonomy" id="418719"/>
    <lineage>
        <taxon>Bacteria</taxon>
        <taxon>Pseudomonadati</taxon>
        <taxon>Pseudomonadota</taxon>
        <taxon>Gammaproteobacteria</taxon>
        <taxon>Pseudomonadales</taxon>
        <taxon>Marinobacteraceae</taxon>
        <taxon>Marinobacter</taxon>
    </lineage>
</organism>
<proteinExistence type="predicted"/>
<reference evidence="1 2" key="1">
    <citation type="journal article" date="2019" name="J. Gen. Appl. Microbiol.">
        <title>Aerobic degradation of cis-dichloroethene by the marine bacterium Marinobacter salsuginis strain 5N-3.</title>
        <authorList>
            <person name="Inoue Y."/>
            <person name="Fukunaga Y."/>
            <person name="Katsumata H."/>
            <person name="Ohji S."/>
            <person name="Hosoyama A."/>
            <person name="Mori K."/>
            <person name="Ando K."/>
        </authorList>
    </citation>
    <scope>NUCLEOTIDE SEQUENCE [LARGE SCALE GENOMIC DNA]</scope>
    <source>
        <strain evidence="1 2">NBRC 109114</strain>
    </source>
</reference>
<evidence type="ECO:0000313" key="1">
    <source>
        <dbReference type="EMBL" id="GBO89222.1"/>
    </source>
</evidence>
<name>A0A5M3Q273_9GAMM</name>
<protein>
    <submittedName>
        <fullName evidence="1">Uncharacterized protein</fullName>
    </submittedName>
</protein>
<accession>A0A5M3Q273</accession>
<gene>
    <name evidence="1" type="ORF">MSSD14B_28900</name>
</gene>
<evidence type="ECO:0000313" key="2">
    <source>
        <dbReference type="Proteomes" id="UP000387223"/>
    </source>
</evidence>
<dbReference type="EMBL" id="BGZI01000020">
    <property type="protein sequence ID" value="GBO89222.1"/>
    <property type="molecule type" value="Genomic_DNA"/>
</dbReference>
<sequence>MIVMRNGGVPFHNLAEMDWAELGDNIRNLLTASQPDISDSVTVEVFDDSLESATKPTLSENDQFMYMRELVSRAKHGNFKAHDLRNSRWVTTYTKSAPPQTFNGVITVHDDGSADILEAALDGMVEHFFSRAPQPSGLGVMPALFSGSLSSSARLSEKMLTLFCETFGNPFANDVTVMMLNDAQQTKFINAKNFMEFTS</sequence>
<dbReference type="Proteomes" id="UP000387223">
    <property type="component" value="Unassembled WGS sequence"/>
</dbReference>
<comment type="caution">
    <text evidence="1">The sequence shown here is derived from an EMBL/GenBank/DDBJ whole genome shotgun (WGS) entry which is preliminary data.</text>
</comment>